<dbReference type="STRING" id="1314771.A0A197JHI8"/>
<evidence type="ECO:0000256" key="1">
    <source>
        <dbReference type="SAM" id="MobiDB-lite"/>
    </source>
</evidence>
<feature type="compositionally biased region" description="Low complexity" evidence="1">
    <location>
        <begin position="110"/>
        <end position="125"/>
    </location>
</feature>
<feature type="compositionally biased region" description="Basic and acidic residues" evidence="1">
    <location>
        <begin position="186"/>
        <end position="197"/>
    </location>
</feature>
<feature type="compositionally biased region" description="Polar residues" evidence="1">
    <location>
        <begin position="84"/>
        <end position="95"/>
    </location>
</feature>
<dbReference type="AlphaFoldDB" id="A0A197JHI8"/>
<dbReference type="Proteomes" id="UP000078512">
    <property type="component" value="Unassembled WGS sequence"/>
</dbReference>
<dbReference type="EMBL" id="KV442094">
    <property type="protein sequence ID" value="OAQ24458.1"/>
    <property type="molecule type" value="Genomic_DNA"/>
</dbReference>
<evidence type="ECO:0000313" key="2">
    <source>
        <dbReference type="EMBL" id="OAQ24458.1"/>
    </source>
</evidence>
<proteinExistence type="predicted"/>
<feature type="compositionally biased region" description="Low complexity" evidence="1">
    <location>
        <begin position="308"/>
        <end position="332"/>
    </location>
</feature>
<reference evidence="2 3" key="1">
    <citation type="submission" date="2016-05" db="EMBL/GenBank/DDBJ databases">
        <title>Genome sequencing reveals origins of a unique bacterial endosymbiosis in the earliest lineages of terrestrial Fungi.</title>
        <authorList>
            <consortium name="DOE Joint Genome Institute"/>
            <person name="Uehling J."/>
            <person name="Gryganskyi A."/>
            <person name="Hameed K."/>
            <person name="Tschaplinski T."/>
            <person name="Misztal P."/>
            <person name="Wu S."/>
            <person name="Desiro A."/>
            <person name="Vande Pol N."/>
            <person name="Du Z.-Y."/>
            <person name="Zienkiewicz A."/>
            <person name="Zienkiewicz K."/>
            <person name="Morin E."/>
            <person name="Tisserant E."/>
            <person name="Splivallo R."/>
            <person name="Hainaut M."/>
            <person name="Henrissat B."/>
            <person name="Ohm R."/>
            <person name="Kuo A."/>
            <person name="Yan J."/>
            <person name="Lipzen A."/>
            <person name="Nolan M."/>
            <person name="Labutti K."/>
            <person name="Barry K."/>
            <person name="Goldstein A."/>
            <person name="Labbe J."/>
            <person name="Schadt C."/>
            <person name="Tuskan G."/>
            <person name="Grigoriev I."/>
            <person name="Martin F."/>
            <person name="Vilgalys R."/>
            <person name="Bonito G."/>
        </authorList>
    </citation>
    <scope>NUCLEOTIDE SEQUENCE [LARGE SCALE GENOMIC DNA]</scope>
    <source>
        <strain evidence="2 3">AG-77</strain>
    </source>
</reference>
<feature type="compositionally biased region" description="Low complexity" evidence="1">
    <location>
        <begin position="220"/>
        <end position="239"/>
    </location>
</feature>
<feature type="compositionally biased region" description="Low complexity" evidence="1">
    <location>
        <begin position="198"/>
        <end position="210"/>
    </location>
</feature>
<feature type="compositionally biased region" description="Acidic residues" evidence="1">
    <location>
        <begin position="262"/>
        <end position="274"/>
    </location>
</feature>
<protein>
    <submittedName>
        <fullName evidence="2">Uncharacterized protein</fullName>
    </submittedName>
</protein>
<feature type="compositionally biased region" description="Polar residues" evidence="1">
    <location>
        <begin position="278"/>
        <end position="300"/>
    </location>
</feature>
<name>A0A197JHI8_9FUNG</name>
<feature type="compositionally biased region" description="Low complexity" evidence="1">
    <location>
        <begin position="159"/>
        <end position="170"/>
    </location>
</feature>
<gene>
    <name evidence="2" type="ORF">K457DRAFT_158758</name>
</gene>
<keyword evidence="3" id="KW-1185">Reference proteome</keyword>
<feature type="compositionally biased region" description="Basic and acidic residues" evidence="1">
    <location>
        <begin position="247"/>
        <end position="256"/>
    </location>
</feature>
<accession>A0A197JHI8</accession>
<organism evidence="2 3">
    <name type="scientific">Linnemannia elongata AG-77</name>
    <dbReference type="NCBI Taxonomy" id="1314771"/>
    <lineage>
        <taxon>Eukaryota</taxon>
        <taxon>Fungi</taxon>
        <taxon>Fungi incertae sedis</taxon>
        <taxon>Mucoromycota</taxon>
        <taxon>Mortierellomycotina</taxon>
        <taxon>Mortierellomycetes</taxon>
        <taxon>Mortierellales</taxon>
        <taxon>Mortierellaceae</taxon>
        <taxon>Linnemannia</taxon>
    </lineage>
</organism>
<evidence type="ECO:0000313" key="3">
    <source>
        <dbReference type="Proteomes" id="UP000078512"/>
    </source>
</evidence>
<sequence length="341" mass="37077">MSSIDLPSIHTSFVPYTSPISTNSSSRLYRSASPGCPSPPMTFQSRSYSTSSTSSLLSAYSTSSSDRSQSVSPGPATPCDGMSRSPSLSQESSYKPTLPSLQLKHFAPFSPSSSPLSYPSPSYSHSPRHHPYSSPNKQQELKPFSQSIYQGRTLPPPHFSTSSPSLSFRPLPSPSSPRDMYSSHPSPRDHIDYHPHQSSEQVQHQQQRSSFGFVNDYFQSRPPMSTASTSPSASYAYQSIHPLMVAPKEEERESLRRSPSPAEDEDDDEEEDAYEYATSMSGSRSLSPDGSEFSMESSPSPAEDRFGSMSEASASMTSLASTSSSSIVALISKTSKNGTQR</sequence>
<feature type="compositionally biased region" description="Low complexity" evidence="1">
    <location>
        <begin position="44"/>
        <end position="72"/>
    </location>
</feature>
<feature type="region of interest" description="Disordered" evidence="1">
    <location>
        <begin position="1"/>
        <end position="341"/>
    </location>
</feature>
<feature type="compositionally biased region" description="Polar residues" evidence="1">
    <location>
        <begin position="1"/>
        <end position="28"/>
    </location>
</feature>